<evidence type="ECO:0000259" key="6">
    <source>
        <dbReference type="Pfam" id="PF02826"/>
    </source>
</evidence>
<organism evidence="7 8">
    <name type="scientific">Thermococcus barophilus (strain DSM 11836 / MP)</name>
    <dbReference type="NCBI Taxonomy" id="391623"/>
    <lineage>
        <taxon>Archaea</taxon>
        <taxon>Methanobacteriati</taxon>
        <taxon>Methanobacteriota</taxon>
        <taxon>Thermococci</taxon>
        <taxon>Thermococcales</taxon>
        <taxon>Thermococcaceae</taxon>
        <taxon>Thermococcus</taxon>
    </lineage>
</organism>
<dbReference type="PANTHER" id="PTHR10996">
    <property type="entry name" value="2-HYDROXYACID DEHYDROGENASE-RELATED"/>
    <property type="match status" value="1"/>
</dbReference>
<proteinExistence type="inferred from homology"/>
<dbReference type="SUPFAM" id="SSF52283">
    <property type="entry name" value="Formate/glycerate dehydrogenase catalytic domain-like"/>
    <property type="match status" value="1"/>
</dbReference>
<dbReference type="eggNOG" id="arCOG01755">
    <property type="taxonomic scope" value="Archaea"/>
</dbReference>
<dbReference type="GO" id="GO:0030267">
    <property type="term" value="F:glyoxylate reductase (NADPH) activity"/>
    <property type="evidence" value="ECO:0007669"/>
    <property type="project" value="TreeGrafter"/>
</dbReference>
<evidence type="ECO:0000256" key="1">
    <source>
        <dbReference type="ARBA" id="ARBA00022490"/>
    </source>
</evidence>
<evidence type="ECO:0000256" key="4">
    <source>
        <dbReference type="HAMAP-Rule" id="MF_00776"/>
    </source>
</evidence>
<dbReference type="EC" id="1.1.1.26" evidence="4"/>
<feature type="binding site" evidence="4">
    <location>
        <begin position="159"/>
        <end position="162"/>
    </location>
    <ligand>
        <name>NADP(+)</name>
        <dbReference type="ChEBI" id="CHEBI:58349"/>
    </ligand>
</feature>
<dbReference type="InterPro" id="IPR050223">
    <property type="entry name" value="D-isomer_2-hydroxyacid_DH"/>
</dbReference>
<feature type="binding site" evidence="4">
    <location>
        <begin position="181"/>
        <end position="183"/>
    </location>
    <ligand>
        <name>NADP(+)</name>
        <dbReference type="ChEBI" id="CHEBI:58349"/>
    </ligand>
</feature>
<evidence type="ECO:0000313" key="8">
    <source>
        <dbReference type="Proteomes" id="UP000007478"/>
    </source>
</evidence>
<dbReference type="SUPFAM" id="SSF51735">
    <property type="entry name" value="NAD(P)-binding Rossmann-fold domains"/>
    <property type="match status" value="1"/>
</dbReference>
<dbReference type="FunFam" id="3.40.50.720:FF:000462">
    <property type="entry name" value="Glyoxylate reductase (NADP+)"/>
    <property type="match status" value="1"/>
</dbReference>
<comment type="subunit">
    <text evidence="4">Homodimer.</text>
</comment>
<gene>
    <name evidence="4" type="primary">gyaR</name>
    <name evidence="7" type="ordered locus">TERMP_01127</name>
</gene>
<dbReference type="PATRIC" id="fig|391623.17.peg.1130"/>
<dbReference type="GO" id="GO:0005829">
    <property type="term" value="C:cytosol"/>
    <property type="evidence" value="ECO:0007669"/>
    <property type="project" value="TreeGrafter"/>
</dbReference>
<dbReference type="InterPro" id="IPR006139">
    <property type="entry name" value="D-isomer_2_OHA_DH_cat_dom"/>
</dbReference>
<dbReference type="InterPro" id="IPR006140">
    <property type="entry name" value="D-isomer_DH_NAD-bd"/>
</dbReference>
<keyword evidence="8" id="KW-1185">Reference proteome</keyword>
<evidence type="ECO:0000256" key="2">
    <source>
        <dbReference type="ARBA" id="ARBA00023002"/>
    </source>
</evidence>
<dbReference type="Pfam" id="PF00389">
    <property type="entry name" value="2-Hacid_dh"/>
    <property type="match status" value="1"/>
</dbReference>
<dbReference type="AlphaFoldDB" id="F0LMX4"/>
<feature type="domain" description="D-isomer specific 2-hydroxyacid dehydrogenase NAD-binding" evidence="6">
    <location>
        <begin position="111"/>
        <end position="291"/>
    </location>
</feature>
<keyword evidence="1 4" id="KW-0963">Cytoplasm</keyword>
<name>F0LMX4_THEBM</name>
<dbReference type="InterPro" id="IPR036291">
    <property type="entry name" value="NAD(P)-bd_dom_sf"/>
</dbReference>
<keyword evidence="3 4" id="KW-0520">NAD</keyword>
<dbReference type="EMBL" id="CP002372">
    <property type="protein sequence ID" value="ADT84103.1"/>
    <property type="molecule type" value="Genomic_DNA"/>
</dbReference>
<dbReference type="Proteomes" id="UP000007478">
    <property type="component" value="Chromosome"/>
</dbReference>
<accession>F0LMX4</accession>
<feature type="active site" evidence="4">
    <location>
        <position position="242"/>
    </location>
</feature>
<feature type="active site" evidence="4">
    <location>
        <position position="271"/>
    </location>
</feature>
<keyword evidence="2 4" id="KW-0560">Oxidoreductase</keyword>
<dbReference type="PANTHER" id="PTHR10996:SF283">
    <property type="entry name" value="GLYOXYLATE_HYDROXYPYRUVATE REDUCTASE B"/>
    <property type="match status" value="1"/>
</dbReference>
<feature type="active site" description="Proton donor" evidence="4">
    <location>
        <position position="289"/>
    </location>
</feature>
<dbReference type="KEGG" id="tba:TERMP_01127"/>
<dbReference type="GO" id="GO:0016618">
    <property type="term" value="F:hydroxypyruvate reductase [NAD(P)H] activity"/>
    <property type="evidence" value="ECO:0007669"/>
    <property type="project" value="TreeGrafter"/>
</dbReference>
<dbReference type="HOGENOM" id="CLU_019796_1_2_2"/>
<comment type="subcellular location">
    <subcellularLocation>
        <location evidence="4">Cytoplasm</location>
    </subcellularLocation>
</comment>
<protein>
    <recommendedName>
        <fullName evidence="4">Glyoxylate reductase</fullName>
        <ecNumber evidence="4">1.1.1.26</ecNumber>
    </recommendedName>
</protein>
<sequence length="336" mass="38424">MRKPKVFITRQIPETAINVIREYYEVEVWRDEKEPPREVLLEKVRDVDALVTLLSDKIDREILDNAPRLRIIAQYAVGYDNIDIEEATRRGIYVTNTPDVLTEATADFAWALLLATARQLVDADKFVRSGEWKRKGVAWHPLMYLGYDVYGKTIGIIGFGRIGQAIARRARGFNMKILYYSRTRKPEKEEELGAEFKPLNELLRESDFVVLAVPLTKETYYMINEKRLKLMKPMAILINIARGKVVDTKALIKALEEGWIAGAGLDVFEEEPYYNKELFKLKNVTLAPHIGSATYGARYAMAELVARNLIAFAKGEVPPTLVNREVLNVRKPGFSR</sequence>
<evidence type="ECO:0000259" key="5">
    <source>
        <dbReference type="Pfam" id="PF00389"/>
    </source>
</evidence>
<dbReference type="OrthoDB" id="34275at2157"/>
<dbReference type="HAMAP" id="MF_00776">
    <property type="entry name" value="GyaR"/>
    <property type="match status" value="1"/>
</dbReference>
<feature type="domain" description="D-isomer specific 2-hydroxyacid dehydrogenase catalytic" evidence="5">
    <location>
        <begin position="6"/>
        <end position="323"/>
    </location>
</feature>
<evidence type="ECO:0000313" key="7">
    <source>
        <dbReference type="EMBL" id="ADT84103.1"/>
    </source>
</evidence>
<dbReference type="InterPro" id="IPR029752">
    <property type="entry name" value="D-isomer_DH_CS1"/>
</dbReference>
<dbReference type="Pfam" id="PF02826">
    <property type="entry name" value="2-Hacid_dh_C"/>
    <property type="match status" value="1"/>
</dbReference>
<dbReference type="PROSITE" id="PS00065">
    <property type="entry name" value="D_2_HYDROXYACID_DH_1"/>
    <property type="match status" value="1"/>
</dbReference>
<dbReference type="RefSeq" id="WP_013467401.1">
    <property type="nucleotide sequence ID" value="NC_014804.1"/>
</dbReference>
<dbReference type="InterPro" id="IPR023519">
    <property type="entry name" value="Glyoxylate_reductase_GyaR"/>
</dbReference>
<comment type="similarity">
    <text evidence="4">Belongs to the D-isomer specific 2-hydroxyacid dehydrogenase family. GyaR subfamily.</text>
</comment>
<dbReference type="CDD" id="cd05301">
    <property type="entry name" value="GDH"/>
    <property type="match status" value="1"/>
</dbReference>
<comment type="catalytic activity">
    <reaction evidence="4">
        <text>glycolate + NAD(+) = glyoxylate + NADH + H(+)</text>
        <dbReference type="Rhea" id="RHEA:18229"/>
        <dbReference type="ChEBI" id="CHEBI:15378"/>
        <dbReference type="ChEBI" id="CHEBI:29805"/>
        <dbReference type="ChEBI" id="CHEBI:36655"/>
        <dbReference type="ChEBI" id="CHEBI:57540"/>
        <dbReference type="ChEBI" id="CHEBI:57945"/>
        <dbReference type="EC" id="1.1.1.26"/>
    </reaction>
</comment>
<dbReference type="GO" id="GO:0051287">
    <property type="term" value="F:NAD binding"/>
    <property type="evidence" value="ECO:0007669"/>
    <property type="project" value="InterPro"/>
</dbReference>
<feature type="binding site" evidence="4">
    <location>
        <begin position="240"/>
        <end position="242"/>
    </location>
    <ligand>
        <name>NADP(+)</name>
        <dbReference type="ChEBI" id="CHEBI:58349"/>
    </ligand>
</feature>
<dbReference type="Gene3D" id="3.40.50.720">
    <property type="entry name" value="NAD(P)-binding Rossmann-like Domain"/>
    <property type="match status" value="2"/>
</dbReference>
<reference evidence="7 8" key="1">
    <citation type="journal article" date="2011" name="J. Bacteriol.">
        <title>Complete genome sequence of the hyperthermophilic, piezophilic, heterotrophic, and carboxydotrophic archaeon Thermococcus barophilus MP.</title>
        <authorList>
            <person name="Vannier P."/>
            <person name="Marteinsson V.T."/>
            <person name="Fridjonsson O.H."/>
            <person name="Oger P."/>
            <person name="Jebbar M."/>
        </authorList>
    </citation>
    <scope>NUCLEOTIDE SEQUENCE [LARGE SCALE GENOMIC DNA]</scope>
    <source>
        <strain evidence="8">DSM 11836 / MP</strain>
    </source>
</reference>
<dbReference type="GeneID" id="10041444"/>
<feature type="binding site" evidence="4">
    <location>
        <begin position="289"/>
        <end position="291"/>
    </location>
    <ligand>
        <name>NADP(+)</name>
        <dbReference type="ChEBI" id="CHEBI:58349"/>
    </ligand>
</feature>
<evidence type="ECO:0000256" key="3">
    <source>
        <dbReference type="ARBA" id="ARBA00023027"/>
    </source>
</evidence>
<dbReference type="GO" id="GO:0047964">
    <property type="term" value="F:glyoxylate reductase (NADH) activity"/>
    <property type="evidence" value="ECO:0007669"/>
    <property type="project" value="UniProtKB-UniRule"/>
</dbReference>
<dbReference type="NCBIfam" id="NF009714">
    <property type="entry name" value="PRK13243.1"/>
    <property type="match status" value="1"/>
</dbReference>